<evidence type="ECO:0000313" key="1">
    <source>
        <dbReference type="EMBL" id="OMO79503.1"/>
    </source>
</evidence>
<organism evidence="1 2">
    <name type="scientific">Corchorus capsularis</name>
    <name type="common">Jute</name>
    <dbReference type="NCBI Taxonomy" id="210143"/>
    <lineage>
        <taxon>Eukaryota</taxon>
        <taxon>Viridiplantae</taxon>
        <taxon>Streptophyta</taxon>
        <taxon>Embryophyta</taxon>
        <taxon>Tracheophyta</taxon>
        <taxon>Spermatophyta</taxon>
        <taxon>Magnoliopsida</taxon>
        <taxon>eudicotyledons</taxon>
        <taxon>Gunneridae</taxon>
        <taxon>Pentapetalae</taxon>
        <taxon>rosids</taxon>
        <taxon>malvids</taxon>
        <taxon>Malvales</taxon>
        <taxon>Malvaceae</taxon>
        <taxon>Grewioideae</taxon>
        <taxon>Apeibeae</taxon>
        <taxon>Corchorus</taxon>
    </lineage>
</organism>
<feature type="non-terminal residue" evidence="1">
    <location>
        <position position="134"/>
    </location>
</feature>
<evidence type="ECO:0000313" key="2">
    <source>
        <dbReference type="Proteomes" id="UP000188268"/>
    </source>
</evidence>
<dbReference type="AlphaFoldDB" id="A0A1R3IA74"/>
<dbReference type="STRING" id="210143.A0A1R3IA74"/>
<dbReference type="EMBL" id="AWWV01010388">
    <property type="protein sequence ID" value="OMO79503.1"/>
    <property type="molecule type" value="Genomic_DNA"/>
</dbReference>
<protein>
    <submittedName>
        <fullName evidence="1">Uncharacterized protein</fullName>
    </submittedName>
</protein>
<proteinExistence type="predicted"/>
<comment type="caution">
    <text evidence="1">The sequence shown here is derived from an EMBL/GenBank/DDBJ whole genome shotgun (WGS) entry which is preliminary data.</text>
</comment>
<accession>A0A1R3IA74</accession>
<dbReference type="PANTHER" id="PTHR31280:SF3">
    <property type="entry name" value="DNA TOPOISOMERASE 4 SUBUNIT B (DUF810)"/>
    <property type="match status" value="1"/>
</dbReference>
<name>A0A1R3IA74_COCAP</name>
<gene>
    <name evidence="1" type="ORF">CCACVL1_13646</name>
</gene>
<dbReference type="Proteomes" id="UP000188268">
    <property type="component" value="Unassembled WGS sequence"/>
</dbReference>
<dbReference type="Gramene" id="OMO79503">
    <property type="protein sequence ID" value="OMO79503"/>
    <property type="gene ID" value="CCACVL1_13646"/>
</dbReference>
<dbReference type="PANTHER" id="PTHR31280">
    <property type="entry name" value="PROTEIN UNC-13 HOMOLOG"/>
    <property type="match status" value="1"/>
</dbReference>
<dbReference type="InterPro" id="IPR008528">
    <property type="entry name" value="unc-13_homologue"/>
</dbReference>
<dbReference type="OrthoDB" id="2015333at2759"/>
<keyword evidence="2" id="KW-1185">Reference proteome</keyword>
<sequence length="134" mass="15538">MCRNGSPCHFIRGKQHASIVEVFRILILEEVEMSTQYYLDLDENVLDKLTKLTVPKLCIQLNTFQYFQKQVALLEDGIRKSWELARPNSPNKRQEPGEILESDALRHDEAVDELFVTTFNIIRDTANDIGRKIC</sequence>
<reference evidence="1 2" key="1">
    <citation type="submission" date="2013-09" db="EMBL/GenBank/DDBJ databases">
        <title>Corchorus capsularis genome sequencing.</title>
        <authorList>
            <person name="Alam M."/>
            <person name="Haque M.S."/>
            <person name="Islam M.S."/>
            <person name="Emdad E.M."/>
            <person name="Islam M.M."/>
            <person name="Ahmed B."/>
            <person name="Halim A."/>
            <person name="Hossen Q.M.M."/>
            <person name="Hossain M.Z."/>
            <person name="Ahmed R."/>
            <person name="Khan M.M."/>
            <person name="Islam R."/>
            <person name="Rashid M.M."/>
            <person name="Khan S.A."/>
            <person name="Rahman M.S."/>
            <person name="Alam M."/>
        </authorList>
    </citation>
    <scope>NUCLEOTIDE SEQUENCE [LARGE SCALE GENOMIC DNA]</scope>
    <source>
        <strain evidence="2">cv. CVL-1</strain>
        <tissue evidence="1">Whole seedling</tissue>
    </source>
</reference>